<feature type="region of interest" description="Disordered" evidence="1">
    <location>
        <begin position="25"/>
        <end position="51"/>
    </location>
</feature>
<feature type="compositionally biased region" description="Basic and acidic residues" evidence="1">
    <location>
        <begin position="105"/>
        <end position="118"/>
    </location>
</feature>
<keyword evidence="3" id="KW-1185">Reference proteome</keyword>
<comment type="caution">
    <text evidence="2">The sequence shown here is derived from an EMBL/GenBank/DDBJ whole genome shotgun (WGS) entry which is preliminary data.</text>
</comment>
<dbReference type="Proteomes" id="UP000673691">
    <property type="component" value="Unassembled WGS sequence"/>
</dbReference>
<evidence type="ECO:0000256" key="1">
    <source>
        <dbReference type="SAM" id="MobiDB-lite"/>
    </source>
</evidence>
<gene>
    <name evidence="2" type="ORF">BJ554DRAFT_6319</name>
</gene>
<feature type="region of interest" description="Disordered" evidence="1">
    <location>
        <begin position="66"/>
        <end position="118"/>
    </location>
</feature>
<evidence type="ECO:0000313" key="3">
    <source>
        <dbReference type="Proteomes" id="UP000673691"/>
    </source>
</evidence>
<reference evidence="2 3" key="1">
    <citation type="journal article" name="Sci. Rep.">
        <title>Genome-scale phylogenetic analyses confirm Olpidium as the closest living zoosporic fungus to the non-flagellated, terrestrial fungi.</title>
        <authorList>
            <person name="Chang Y."/>
            <person name="Rochon D."/>
            <person name="Sekimoto S."/>
            <person name="Wang Y."/>
            <person name="Chovatia M."/>
            <person name="Sandor L."/>
            <person name="Salamov A."/>
            <person name="Grigoriev I.V."/>
            <person name="Stajich J.E."/>
            <person name="Spatafora J.W."/>
        </authorList>
    </citation>
    <scope>NUCLEOTIDE SEQUENCE [LARGE SCALE GENOMIC DNA]</scope>
    <source>
        <strain evidence="2">S191</strain>
    </source>
</reference>
<proteinExistence type="predicted"/>
<dbReference type="AlphaFoldDB" id="A0A8H8DKB1"/>
<dbReference type="EMBL" id="JAEFCI010003583">
    <property type="protein sequence ID" value="KAG5461480.1"/>
    <property type="molecule type" value="Genomic_DNA"/>
</dbReference>
<protein>
    <submittedName>
        <fullName evidence="2">Uncharacterized protein</fullName>
    </submittedName>
</protein>
<accession>A0A8H8DKB1</accession>
<evidence type="ECO:0000313" key="2">
    <source>
        <dbReference type="EMBL" id="KAG5461480.1"/>
    </source>
</evidence>
<organism evidence="2 3">
    <name type="scientific">Olpidium bornovanus</name>
    <dbReference type="NCBI Taxonomy" id="278681"/>
    <lineage>
        <taxon>Eukaryota</taxon>
        <taxon>Fungi</taxon>
        <taxon>Fungi incertae sedis</taxon>
        <taxon>Olpidiomycota</taxon>
        <taxon>Olpidiomycotina</taxon>
        <taxon>Olpidiomycetes</taxon>
        <taxon>Olpidiales</taxon>
        <taxon>Olpidiaceae</taxon>
        <taxon>Olpidium</taxon>
    </lineage>
</organism>
<name>A0A8H8DKB1_9FUNG</name>
<sequence length="118" mass="12606">MTKDLHTIAVQYLRQAAELVREIPDGRNSATPENKAHRNTAGPLFAGRGEPSPGYNACSSLVPGTTIGKHLSRSRSVSGAGRNPPPRRYNSGAPAGTTVDAGHVVGDRRSYREGRPQF</sequence>